<sequence length="111" mass="12823">MRGGKGVRNHCWQWRHELRGAIGRPSRQTAADVVYHVLNRANARRTLFEDDRDYAAFERVLGQACDRMPMKKKTGTFCTSRQPNELAWVMPRTARVSVGEYCYHIINRGNG</sequence>
<reference evidence="2" key="1">
    <citation type="submission" date="2018-04" db="EMBL/GenBank/DDBJ databases">
        <authorList>
            <person name="Lucker S."/>
            <person name="Sakoula D."/>
        </authorList>
    </citation>
    <scope>NUCLEOTIDE SEQUENCE [LARGE SCALE GENOMIC DNA]</scope>
</reference>
<dbReference type="EMBL" id="OUNR01000001">
    <property type="protein sequence ID" value="SPP63025.1"/>
    <property type="molecule type" value="Genomic_DNA"/>
</dbReference>
<accession>A0A330KZU5</accession>
<organism evidence="1 2">
    <name type="scientific">Nitrospira lenta</name>
    <dbReference type="NCBI Taxonomy" id="1436998"/>
    <lineage>
        <taxon>Bacteria</taxon>
        <taxon>Pseudomonadati</taxon>
        <taxon>Nitrospirota</taxon>
        <taxon>Nitrospiria</taxon>
        <taxon>Nitrospirales</taxon>
        <taxon>Nitrospiraceae</taxon>
        <taxon>Nitrospira</taxon>
    </lineage>
</organism>
<evidence type="ECO:0008006" key="3">
    <source>
        <dbReference type="Google" id="ProtNLM"/>
    </source>
</evidence>
<dbReference type="AlphaFoldDB" id="A0A330KZU5"/>
<proteinExistence type="predicted"/>
<protein>
    <recommendedName>
        <fullName evidence="3">Transposase</fullName>
    </recommendedName>
</protein>
<gene>
    <name evidence="1" type="ORF">NITLEN_10111</name>
</gene>
<dbReference type="InParanoid" id="A0A330KZU5"/>
<evidence type="ECO:0000313" key="1">
    <source>
        <dbReference type="EMBL" id="SPP63025.1"/>
    </source>
</evidence>
<dbReference type="Proteomes" id="UP000248168">
    <property type="component" value="Unassembled WGS sequence"/>
</dbReference>
<keyword evidence="2" id="KW-1185">Reference proteome</keyword>
<name>A0A330KZU5_9BACT</name>
<evidence type="ECO:0000313" key="2">
    <source>
        <dbReference type="Proteomes" id="UP000248168"/>
    </source>
</evidence>